<evidence type="ECO:0000313" key="2">
    <source>
        <dbReference type="Proteomes" id="UP000193244"/>
    </source>
</evidence>
<dbReference type="AlphaFoldDB" id="A0A1X7JWD9"/>
<gene>
    <name evidence="1" type="ORF">SAMN06296010_1905</name>
</gene>
<sequence>MITVELARSLRDAGLVWKPASGDRFSIDTPAFDPEALDAEVFTVSDMTIEAQHYPTGTILGFNGTTEWALDSVELNEALWLPREDQLREMLRGAFRSLVRLETSEDAAPEYRVDIVFRGAPSSHTAADPAEAYGRAVLTLVSASSAAL</sequence>
<proteinExistence type="predicted"/>
<evidence type="ECO:0000313" key="1">
    <source>
        <dbReference type="EMBL" id="SMG32403.1"/>
    </source>
</evidence>
<evidence type="ECO:0008006" key="3">
    <source>
        <dbReference type="Google" id="ProtNLM"/>
    </source>
</evidence>
<dbReference type="RefSeq" id="WP_085485175.1">
    <property type="nucleotide sequence ID" value="NZ_FXAY01000002.1"/>
</dbReference>
<dbReference type="EMBL" id="FXAY01000002">
    <property type="protein sequence ID" value="SMG32403.1"/>
    <property type="molecule type" value="Genomic_DNA"/>
</dbReference>
<keyword evidence="2" id="KW-1185">Reference proteome</keyword>
<protein>
    <recommendedName>
        <fullName evidence="3">Pilus assembly protein CpaE</fullName>
    </recommendedName>
</protein>
<dbReference type="Proteomes" id="UP000193244">
    <property type="component" value="Unassembled WGS sequence"/>
</dbReference>
<dbReference type="STRING" id="150121.SAMN06296010_1905"/>
<organism evidence="1 2">
    <name type="scientific">Agreia pratensis</name>
    <dbReference type="NCBI Taxonomy" id="150121"/>
    <lineage>
        <taxon>Bacteria</taxon>
        <taxon>Bacillati</taxon>
        <taxon>Actinomycetota</taxon>
        <taxon>Actinomycetes</taxon>
        <taxon>Micrococcales</taxon>
        <taxon>Microbacteriaceae</taxon>
        <taxon>Agreia</taxon>
    </lineage>
</organism>
<dbReference type="OrthoDB" id="3295834at2"/>
<reference evidence="2" key="1">
    <citation type="submission" date="2017-04" db="EMBL/GenBank/DDBJ databases">
        <authorList>
            <person name="Varghese N."/>
            <person name="Submissions S."/>
        </authorList>
    </citation>
    <scope>NUCLEOTIDE SEQUENCE [LARGE SCALE GENOMIC DNA]</scope>
    <source>
        <strain evidence="2">VKM Ac-2510</strain>
    </source>
</reference>
<accession>A0A1X7JWD9</accession>
<name>A0A1X7JWD9_9MICO</name>